<keyword evidence="4" id="KW-1185">Reference proteome</keyword>
<gene>
    <name evidence="3" type="ORF">K6K13_12605</name>
</gene>
<dbReference type="InterPro" id="IPR002491">
    <property type="entry name" value="ABC_transptr_periplasmic_BD"/>
</dbReference>
<dbReference type="PROSITE" id="PS50983">
    <property type="entry name" value="FE_B12_PBP"/>
    <property type="match status" value="1"/>
</dbReference>
<organism evidence="3 4">
    <name type="scientific">Symbiopectobacterium purcellii</name>
    <dbReference type="NCBI Taxonomy" id="2871826"/>
    <lineage>
        <taxon>Bacteria</taxon>
        <taxon>Pseudomonadati</taxon>
        <taxon>Pseudomonadota</taxon>
        <taxon>Gammaproteobacteria</taxon>
        <taxon>Enterobacterales</taxon>
        <taxon>Enterobacteriaceae</taxon>
    </lineage>
</organism>
<feature type="signal peptide" evidence="1">
    <location>
        <begin position="1"/>
        <end position="18"/>
    </location>
</feature>
<proteinExistence type="predicted"/>
<dbReference type="Gene3D" id="3.40.50.1980">
    <property type="entry name" value="Nitrogenase molybdenum iron protein domain"/>
    <property type="match status" value="2"/>
</dbReference>
<dbReference type="RefSeq" id="WP_222157342.1">
    <property type="nucleotide sequence ID" value="NZ_CP081864.1"/>
</dbReference>
<dbReference type="PANTHER" id="PTHR30535">
    <property type="entry name" value="VITAMIN B12-BINDING PROTEIN"/>
    <property type="match status" value="1"/>
</dbReference>
<dbReference type="EMBL" id="CP081864">
    <property type="protein sequence ID" value="QZN94215.1"/>
    <property type="molecule type" value="Genomic_DNA"/>
</dbReference>
<name>A0ABX9AKH1_9ENTR</name>
<accession>A0ABX9AKH1</accession>
<dbReference type="SUPFAM" id="SSF53807">
    <property type="entry name" value="Helical backbone' metal receptor"/>
    <property type="match status" value="1"/>
</dbReference>
<sequence length="272" mass="28928">MKNWLYALLLTLPLGASANERIVSIGGDVTEIIYALGAEQQLIARDSTSMHPAATQALPDVGYMRQLNAEGILSLKPSLVIASELSQPSLVLKQVADSGVKVIMVPAQPTLDSIPQKINTIAQALHKEIEGKVLTDRYQQQVSAVAQQPLPIKALFVLSHGGMTAMAAGKNTPADTVIRAAGLQNAMPDVVRYQPLSQEGVIASAPDLLLISAQGLQSLGGEEKIWQLPGVALTPAGKHRRVVVVDDMAMLGFTLETPALLTTLRHAAEQVK</sequence>
<evidence type="ECO:0000313" key="3">
    <source>
        <dbReference type="EMBL" id="QZN94215.1"/>
    </source>
</evidence>
<feature type="chain" id="PRO_5045934520" evidence="1">
    <location>
        <begin position="19"/>
        <end position="272"/>
    </location>
</feature>
<dbReference type="PANTHER" id="PTHR30535:SF4">
    <property type="entry name" value="HEMIN-BINDING PERIPLASMIC PROTEIN HMUT"/>
    <property type="match status" value="1"/>
</dbReference>
<reference evidence="3 4" key="1">
    <citation type="submission" date="2021-08" db="EMBL/GenBank/DDBJ databases">
        <title>Culture and genomic analysis of Symbiopectobacterium purcellii sp. nov. gen. nov., isolated from the leafhopper Empoasca decipiens.</title>
        <authorList>
            <person name="Nadal-Jimenez P."/>
            <person name="Siozios S."/>
            <person name="Halliday N."/>
            <person name="Camara M."/>
            <person name="Hurst G.D.D."/>
        </authorList>
    </citation>
    <scope>NUCLEOTIDE SEQUENCE [LARGE SCALE GENOMIC DNA]</scope>
    <source>
        <strain evidence="3 4">SyEd1</strain>
    </source>
</reference>
<evidence type="ECO:0000256" key="1">
    <source>
        <dbReference type="SAM" id="SignalP"/>
    </source>
</evidence>
<protein>
    <submittedName>
        <fullName evidence="3">Hemin ABC transporter substrate-binding protein</fullName>
    </submittedName>
</protein>
<feature type="domain" description="Fe/B12 periplasmic-binding" evidence="2">
    <location>
        <begin position="21"/>
        <end position="272"/>
    </location>
</feature>
<dbReference type="Pfam" id="PF01497">
    <property type="entry name" value="Peripla_BP_2"/>
    <property type="match status" value="1"/>
</dbReference>
<dbReference type="InterPro" id="IPR050902">
    <property type="entry name" value="ABC_Transporter_SBP"/>
</dbReference>
<evidence type="ECO:0000313" key="4">
    <source>
        <dbReference type="Proteomes" id="UP000825886"/>
    </source>
</evidence>
<dbReference type="Proteomes" id="UP000825886">
    <property type="component" value="Chromosome"/>
</dbReference>
<evidence type="ECO:0000259" key="2">
    <source>
        <dbReference type="PROSITE" id="PS50983"/>
    </source>
</evidence>
<keyword evidence="1" id="KW-0732">Signal</keyword>
<dbReference type="CDD" id="cd01149">
    <property type="entry name" value="HutB"/>
    <property type="match status" value="1"/>
</dbReference>